<gene>
    <name evidence="9" type="ORF">DSCW_44070</name>
</gene>
<dbReference type="InterPro" id="IPR025857">
    <property type="entry name" value="MacB_PCD"/>
</dbReference>
<evidence type="ECO:0000259" key="7">
    <source>
        <dbReference type="Pfam" id="PF02687"/>
    </source>
</evidence>
<dbReference type="Pfam" id="PF12704">
    <property type="entry name" value="MacB_PCD"/>
    <property type="match status" value="1"/>
</dbReference>
<comment type="subcellular location">
    <subcellularLocation>
        <location evidence="1">Cell membrane</location>
        <topology evidence="1">Multi-pass membrane protein</topology>
    </subcellularLocation>
</comment>
<feature type="transmembrane region" description="Helical" evidence="6">
    <location>
        <begin position="302"/>
        <end position="335"/>
    </location>
</feature>
<sequence length="831" mass="91468">MRHLPTVIRQVRRSSTQAVLFVLCVALSLSALTAFSGFGRSVKLALQDDARILHAADILVRSYDPISTPLLQATDRLVEQARVRRAMVHEFYSVVRDTGKTASVLSRLKVVEPGYPFYGLVVLKSGRSFEQVLTPGACIVEQTLLDRIGLQVGDRLQVGYATLRIVDVVTAEPDRPLELFAFGPRVFIHNDDLESLGLMATGSRIRRTLLLQVADPLEVDAIAEELQRAAAEGGERIDTYRTAGSAVTRFFDMFLFFLKLVGLFILMISGMGIQSTLTALLNEKRPAIAIMKTVGATGRFITTHFLFLVLVLGAIGTAAGIVAGGAMQAILTWLLGSLLPGGLAKGISWAGVAEAVLMGATVVILFSLIPLYRARQMRPLVLFKRKAAPDAGRWPTLLSAVLILLFFLFLVLWHMRDVRFGIAFVGALAGMVLAAGLLAQLVLAILRRLPVRHLAMRQAIRGLFRRGNATRAVMITLTVSLALIFGDRLIEKNLRATFVRSFPADAPNAFFVDIQPGQNEAFSAAVGRPVTFYPVVRARVAAINDQAIDRRREGRKRRDNLSRVFNLTYRESLLEDESLIEGDTLFRSDWTEPQVSVMDTVVEMRDMKIGDRIRFTIQGVPITARIASIRTRDNRSMNPFFYFVFPEAVLGKAPQTLFAALKVPSGELGALQTTVVSRFPNISVIDISQAIGILAKMMERLSRIVRLFSLFSVAAGILILVSAVFATRAERMMESVYYKVLGAGRRFVVTVFALENLIIGLLSSLLALALAQAGAWWVCRMKFDIGYQLFPADSLFMAGVTVFVVVAAGLAASRSVMAKKPVVYLREQQNE</sequence>
<feature type="domain" description="MacB-like periplasmic core" evidence="8">
    <location>
        <begin position="19"/>
        <end position="228"/>
    </location>
</feature>
<dbReference type="Proteomes" id="UP000427769">
    <property type="component" value="Chromosome"/>
</dbReference>
<evidence type="ECO:0000259" key="8">
    <source>
        <dbReference type="Pfam" id="PF12704"/>
    </source>
</evidence>
<evidence type="ECO:0000256" key="4">
    <source>
        <dbReference type="ARBA" id="ARBA00022989"/>
    </source>
</evidence>
<feature type="domain" description="ABC3 transporter permease C-terminal" evidence="7">
    <location>
        <begin position="261"/>
        <end position="378"/>
    </location>
</feature>
<dbReference type="GO" id="GO:0005886">
    <property type="term" value="C:plasma membrane"/>
    <property type="evidence" value="ECO:0007669"/>
    <property type="project" value="UniProtKB-SubCell"/>
</dbReference>
<keyword evidence="5 6" id="KW-0472">Membrane</keyword>
<name>A0A5K7Z8A2_9BACT</name>
<evidence type="ECO:0000256" key="5">
    <source>
        <dbReference type="ARBA" id="ARBA00023136"/>
    </source>
</evidence>
<evidence type="ECO:0000313" key="9">
    <source>
        <dbReference type="EMBL" id="BBO76990.1"/>
    </source>
</evidence>
<evidence type="ECO:0000256" key="3">
    <source>
        <dbReference type="ARBA" id="ARBA00022692"/>
    </source>
</evidence>
<proteinExistence type="predicted"/>
<accession>A0A5K7Z8A2</accession>
<feature type="transmembrane region" description="Helical" evidence="6">
    <location>
        <begin position="704"/>
        <end position="726"/>
    </location>
</feature>
<dbReference type="PANTHER" id="PTHR30287">
    <property type="entry name" value="MEMBRANE COMPONENT OF PREDICTED ABC SUPERFAMILY METABOLITE UPTAKE TRANSPORTER"/>
    <property type="match status" value="1"/>
</dbReference>
<keyword evidence="3 6" id="KW-0812">Transmembrane</keyword>
<dbReference type="PANTHER" id="PTHR30287:SF1">
    <property type="entry name" value="INNER MEMBRANE PROTEIN"/>
    <property type="match status" value="1"/>
</dbReference>
<evidence type="ECO:0000313" key="10">
    <source>
        <dbReference type="Proteomes" id="UP000427769"/>
    </source>
</evidence>
<dbReference type="InterPro" id="IPR003838">
    <property type="entry name" value="ABC3_permease_C"/>
</dbReference>
<dbReference type="Pfam" id="PF02687">
    <property type="entry name" value="FtsX"/>
    <property type="match status" value="2"/>
</dbReference>
<feature type="transmembrane region" description="Helical" evidence="6">
    <location>
        <begin position="394"/>
        <end position="415"/>
    </location>
</feature>
<keyword evidence="2" id="KW-1003">Cell membrane</keyword>
<feature type="domain" description="ABC3 transporter permease C-terminal" evidence="7">
    <location>
        <begin position="707"/>
        <end position="821"/>
    </location>
</feature>
<organism evidence="9 10">
    <name type="scientific">Desulfosarcina widdelii</name>
    <dbReference type="NCBI Taxonomy" id="947919"/>
    <lineage>
        <taxon>Bacteria</taxon>
        <taxon>Pseudomonadati</taxon>
        <taxon>Thermodesulfobacteriota</taxon>
        <taxon>Desulfobacteria</taxon>
        <taxon>Desulfobacterales</taxon>
        <taxon>Desulfosarcinaceae</taxon>
        <taxon>Desulfosarcina</taxon>
    </lineage>
</organism>
<evidence type="ECO:0000256" key="6">
    <source>
        <dbReference type="SAM" id="Phobius"/>
    </source>
</evidence>
<dbReference type="AlphaFoldDB" id="A0A5K7Z8A2"/>
<evidence type="ECO:0000256" key="2">
    <source>
        <dbReference type="ARBA" id="ARBA00022475"/>
    </source>
</evidence>
<feature type="transmembrane region" description="Helical" evidence="6">
    <location>
        <begin position="347"/>
        <end position="373"/>
    </location>
</feature>
<feature type="transmembrane region" description="Helical" evidence="6">
    <location>
        <begin position="467"/>
        <end position="486"/>
    </location>
</feature>
<dbReference type="RefSeq" id="WP_155305782.1">
    <property type="nucleotide sequence ID" value="NZ_AP021875.1"/>
</dbReference>
<keyword evidence="4 6" id="KW-1133">Transmembrane helix</keyword>
<protein>
    <submittedName>
        <fullName evidence="9">Membrane protein</fullName>
    </submittedName>
</protein>
<dbReference type="InterPro" id="IPR038766">
    <property type="entry name" value="Membrane_comp_ABC_pdt"/>
</dbReference>
<evidence type="ECO:0000256" key="1">
    <source>
        <dbReference type="ARBA" id="ARBA00004651"/>
    </source>
</evidence>
<feature type="transmembrane region" description="Helical" evidence="6">
    <location>
        <begin position="421"/>
        <end position="446"/>
    </location>
</feature>
<reference evidence="9 10" key="1">
    <citation type="submission" date="2019-11" db="EMBL/GenBank/DDBJ databases">
        <title>Comparative genomics of hydrocarbon-degrading Desulfosarcina strains.</title>
        <authorList>
            <person name="Watanabe M."/>
            <person name="Kojima H."/>
            <person name="Fukui M."/>
        </authorList>
    </citation>
    <scope>NUCLEOTIDE SEQUENCE [LARGE SCALE GENOMIC DNA]</scope>
    <source>
        <strain evidence="9 10">PP31</strain>
    </source>
</reference>
<feature type="transmembrane region" description="Helical" evidence="6">
    <location>
        <begin position="254"/>
        <end position="281"/>
    </location>
</feature>
<dbReference type="KEGG" id="dwd:DSCW_44070"/>
<feature type="transmembrane region" description="Helical" evidence="6">
    <location>
        <begin position="795"/>
        <end position="812"/>
    </location>
</feature>
<dbReference type="EMBL" id="AP021875">
    <property type="protein sequence ID" value="BBO76990.1"/>
    <property type="molecule type" value="Genomic_DNA"/>
</dbReference>
<feature type="transmembrane region" description="Helical" evidence="6">
    <location>
        <begin position="747"/>
        <end position="775"/>
    </location>
</feature>
<dbReference type="OrthoDB" id="9775544at2"/>
<keyword evidence="10" id="KW-1185">Reference proteome</keyword>